<comment type="similarity">
    <text evidence="1">Belongs to the TrbG/VirB9 family.</text>
</comment>
<reference evidence="3 4" key="1">
    <citation type="submission" date="2024-09" db="EMBL/GenBank/DDBJ databases">
        <authorList>
            <person name="Sun Q."/>
            <person name="Mori K."/>
        </authorList>
    </citation>
    <scope>NUCLEOTIDE SEQUENCE [LARGE SCALE GENOMIC DNA]</scope>
    <source>
        <strain evidence="3 4">CICC 11035S</strain>
    </source>
</reference>
<sequence>MNPLLLTAAAFAVGVHPVLPAHAVRSSPSASPAQRGSVEPSASSWVNARQVFLWSDGAIYHVYTQPGMITDIALQPGEALIAVAAGDTARWVIGDTTSGSGEDKRTHVLVKPFSTGLSTNLVITTDKRTYHLLLSSGPTGGMAALAWNYPLDELVAVKRAEAAAEAAKPIATGLGIEQMYFGYQISGDGPSWRPLRAFDDGRQTFIEFPVTIGVDEAPPLFLIGTDGAAELVNYRMRGRFYVVDRIFDVAELRLGTRKQQVVRITRGGGKGRGRS</sequence>
<evidence type="ECO:0000256" key="1">
    <source>
        <dbReference type="ARBA" id="ARBA00006135"/>
    </source>
</evidence>
<dbReference type="InterPro" id="IPR033645">
    <property type="entry name" value="VirB9/CagX/TrbG_C"/>
</dbReference>
<dbReference type="CDD" id="cd06911">
    <property type="entry name" value="VirB9_CagX_TrbG"/>
    <property type="match status" value="1"/>
</dbReference>
<keyword evidence="4" id="KW-1185">Reference proteome</keyword>
<proteinExistence type="inferred from homology"/>
<dbReference type="InterPro" id="IPR014142">
    <property type="entry name" value="TrbG_Ti"/>
</dbReference>
<organism evidence="3 4">
    <name type="scientific">Novosphingobium clariflavum</name>
    <dbReference type="NCBI Taxonomy" id="2029884"/>
    <lineage>
        <taxon>Bacteria</taxon>
        <taxon>Pseudomonadati</taxon>
        <taxon>Pseudomonadota</taxon>
        <taxon>Alphaproteobacteria</taxon>
        <taxon>Sphingomonadales</taxon>
        <taxon>Sphingomonadaceae</taxon>
        <taxon>Novosphingobium</taxon>
    </lineage>
</organism>
<keyword evidence="2" id="KW-0732">Signal</keyword>
<dbReference type="InterPro" id="IPR038161">
    <property type="entry name" value="VirB9/CagX/TrbG_C_sf"/>
</dbReference>
<gene>
    <name evidence="3" type="primary">trbG</name>
    <name evidence="3" type="ORF">ACFFF8_00705</name>
</gene>
<dbReference type="Pfam" id="PF03524">
    <property type="entry name" value="CagX"/>
    <property type="match status" value="1"/>
</dbReference>
<name>A0ABV6S4R2_9SPHN</name>
<accession>A0ABV6S4R2</accession>
<comment type="caution">
    <text evidence="3">The sequence shown here is derived from an EMBL/GenBank/DDBJ whole genome shotgun (WGS) entry which is preliminary data.</text>
</comment>
<dbReference type="RefSeq" id="WP_267224780.1">
    <property type="nucleotide sequence ID" value="NZ_JAPCWC010000044.1"/>
</dbReference>
<evidence type="ECO:0000256" key="2">
    <source>
        <dbReference type="ARBA" id="ARBA00022729"/>
    </source>
</evidence>
<evidence type="ECO:0000313" key="3">
    <source>
        <dbReference type="EMBL" id="MFC0683108.1"/>
    </source>
</evidence>
<dbReference type="Proteomes" id="UP001589858">
    <property type="component" value="Unassembled WGS sequence"/>
</dbReference>
<dbReference type="Gene3D" id="2.60.40.2500">
    <property type="match status" value="1"/>
</dbReference>
<protein>
    <submittedName>
        <fullName evidence="3">P-type conjugative transfer protein TrbG</fullName>
    </submittedName>
</protein>
<dbReference type="NCBIfam" id="TIGR02775">
    <property type="entry name" value="TrbG_Ti"/>
    <property type="match status" value="1"/>
</dbReference>
<evidence type="ECO:0000313" key="4">
    <source>
        <dbReference type="Proteomes" id="UP001589858"/>
    </source>
</evidence>
<dbReference type="InterPro" id="IPR010258">
    <property type="entry name" value="Conjugal_tfr_TrbG/VirB9/CagX"/>
</dbReference>
<dbReference type="EMBL" id="JBHLTM010000004">
    <property type="protein sequence ID" value="MFC0683108.1"/>
    <property type="molecule type" value="Genomic_DNA"/>
</dbReference>